<comment type="caution">
    <text evidence="1">The sequence shown here is derived from an EMBL/GenBank/DDBJ whole genome shotgun (WGS) entry which is preliminary data.</text>
</comment>
<keyword evidence="2" id="KW-1185">Reference proteome</keyword>
<dbReference type="RefSeq" id="WP_275565322.1">
    <property type="nucleotide sequence ID" value="NZ_JARGYC010000001.1"/>
</dbReference>
<organism evidence="1 2">
    <name type="scientific">Psychromarinibacter sediminicola</name>
    <dbReference type="NCBI Taxonomy" id="3033385"/>
    <lineage>
        <taxon>Bacteria</taxon>
        <taxon>Pseudomonadati</taxon>
        <taxon>Pseudomonadota</taxon>
        <taxon>Alphaproteobacteria</taxon>
        <taxon>Rhodobacterales</taxon>
        <taxon>Paracoccaceae</taxon>
        <taxon>Psychromarinibacter</taxon>
    </lineage>
</organism>
<evidence type="ECO:0000313" key="2">
    <source>
        <dbReference type="Proteomes" id="UP001220964"/>
    </source>
</evidence>
<proteinExistence type="predicted"/>
<name>A0AAE3NPB6_9RHOB</name>
<accession>A0AAE3NPB6</accession>
<gene>
    <name evidence="1" type="ORF">P1J78_00385</name>
</gene>
<sequence length="52" mass="5306">MRDRLQRGIDMTVFAVGLFSLTTAVAATAVTRLSDDAPGASAVIEAAQSPVG</sequence>
<reference evidence="1" key="1">
    <citation type="submission" date="2023-03" db="EMBL/GenBank/DDBJ databases">
        <title>Multiphase analysis and comparison of six strains from genera Psychromarinibacter, Lutimaribacter, and Maritimibacter, including a novel species: Psychromarinibacter sediminicola sp. nov.</title>
        <authorList>
            <person name="Wang Y.-H."/>
            <person name="Ye M.-Q."/>
            <person name="Du Z.-J."/>
        </authorList>
    </citation>
    <scope>NUCLEOTIDE SEQUENCE</scope>
    <source>
        <strain evidence="1">C21-152</strain>
    </source>
</reference>
<dbReference type="EMBL" id="JARGYC010000001">
    <property type="protein sequence ID" value="MDF0599174.1"/>
    <property type="molecule type" value="Genomic_DNA"/>
</dbReference>
<protein>
    <submittedName>
        <fullName evidence="1">Uncharacterized protein</fullName>
    </submittedName>
</protein>
<dbReference type="AlphaFoldDB" id="A0AAE3NPB6"/>
<evidence type="ECO:0000313" key="1">
    <source>
        <dbReference type="EMBL" id="MDF0599174.1"/>
    </source>
</evidence>
<dbReference type="Proteomes" id="UP001220964">
    <property type="component" value="Unassembled WGS sequence"/>
</dbReference>